<reference evidence="2" key="1">
    <citation type="submission" date="2013-12" db="EMBL/GenBank/DDBJ databases">
        <authorList>
            <person name="Linke B."/>
        </authorList>
    </citation>
    <scope>NUCLEOTIDE SEQUENCE [LARGE SCALE GENOMIC DNA]</scope>
    <source>
        <strain evidence="2">CRIB-18</strain>
    </source>
</reference>
<dbReference type="AlphaFoldDB" id="A0A090D1D8"/>
<dbReference type="InterPro" id="IPR005361">
    <property type="entry name" value="UPF0158"/>
</dbReference>
<feature type="compositionally biased region" description="Basic and acidic residues" evidence="1">
    <location>
        <begin position="334"/>
        <end position="357"/>
    </location>
</feature>
<accession>A0A090D1D8</accession>
<proteinExistence type="predicted"/>
<protein>
    <submittedName>
        <fullName evidence="2">Uncharacterized protein</fullName>
    </submittedName>
</protein>
<dbReference type="eggNOG" id="ENOG502Z9VH">
    <property type="taxonomic scope" value="Bacteria"/>
</dbReference>
<comment type="caution">
    <text evidence="2">The sequence shown here is derived from an EMBL/GenBank/DDBJ whole genome shotgun (WGS) entry which is preliminary data.</text>
</comment>
<dbReference type="STRING" id="1437425.CSEC_0660"/>
<dbReference type="Pfam" id="PF03682">
    <property type="entry name" value="UPF0158"/>
    <property type="match status" value="1"/>
</dbReference>
<dbReference type="OrthoDB" id="17355at2"/>
<dbReference type="Proteomes" id="UP000031552">
    <property type="component" value="Unassembled WGS sequence"/>
</dbReference>
<name>A0A090D1D8_9BACT</name>
<dbReference type="EMBL" id="CCEJ010000003">
    <property type="protein sequence ID" value="CDR33493.1"/>
    <property type="molecule type" value="Genomic_DNA"/>
</dbReference>
<feature type="compositionally biased region" description="Basic and acidic residues" evidence="1">
    <location>
        <begin position="378"/>
        <end position="388"/>
    </location>
</feature>
<reference evidence="2" key="2">
    <citation type="submission" date="2014-09" db="EMBL/GenBank/DDBJ databases">
        <title>Criblamydia sequanensis harbors a mega-plasmid encoding arsenite resistance.</title>
        <authorList>
            <person name="Bertelli C."/>
            <person name="Goesmann A."/>
            <person name="Greub G."/>
        </authorList>
    </citation>
    <scope>NUCLEOTIDE SEQUENCE [LARGE SCALE GENOMIC DNA]</scope>
    <source>
        <strain evidence="2">CRIB-18</strain>
    </source>
</reference>
<evidence type="ECO:0000256" key="1">
    <source>
        <dbReference type="SAM" id="MobiDB-lite"/>
    </source>
</evidence>
<keyword evidence="3" id="KW-1185">Reference proteome</keyword>
<evidence type="ECO:0000313" key="2">
    <source>
        <dbReference type="EMBL" id="CDR33493.1"/>
    </source>
</evidence>
<feature type="compositionally biased region" description="Low complexity" evidence="1">
    <location>
        <begin position="365"/>
        <end position="377"/>
    </location>
</feature>
<sequence>MSKKQSFPNAENPLILRANRLMEAFAKSDDERDFYLDRVEGFIIYVDLDKPKDALESLEEEIKINAERYCLIPKLSFYESKKIMESFVNEKVYDIDTKEKLLDIIQSKEARENFLDFIYDQHTELEKWQQFYQERSRIRIIEWLRNNHFHFVFEEDLDIGSKIVEKVKESLFESKVGKDILQARKTLFSKAKTYYSNEALNPRPKRGRPPKQIVKQEFEPQISPDIYTTVPSSVRQFLFTPDLSGLSAASFSSKYKSEEELLAHRGIAHIDESSDINKKLASLRDLSKRWVEKSEKGNALDAAHETPQTQKPLPAPIKKPLSSKPLNGESSSKQPEKKPILVKKSDEKEKAKEEKKPLRSIMKSPEASQKPQKPAKPAIKEKPKDNGKKRIIQKDAGNNKKPVRKIIPNNPKKLSKKKNS</sequence>
<gene>
    <name evidence="2" type="ORF">CSEC_0660</name>
</gene>
<feature type="region of interest" description="Disordered" evidence="1">
    <location>
        <begin position="297"/>
        <end position="420"/>
    </location>
</feature>
<organism evidence="2 3">
    <name type="scientific">Candidatus Criblamydia sequanensis CRIB-18</name>
    <dbReference type="NCBI Taxonomy" id="1437425"/>
    <lineage>
        <taxon>Bacteria</taxon>
        <taxon>Pseudomonadati</taxon>
        <taxon>Chlamydiota</taxon>
        <taxon>Chlamydiia</taxon>
        <taxon>Parachlamydiales</taxon>
        <taxon>Candidatus Criblamydiaceae</taxon>
        <taxon>Candidatus Criblamydia</taxon>
    </lineage>
</organism>
<evidence type="ECO:0000313" key="3">
    <source>
        <dbReference type="Proteomes" id="UP000031552"/>
    </source>
</evidence>
<feature type="compositionally biased region" description="Polar residues" evidence="1">
    <location>
        <begin position="324"/>
        <end position="333"/>
    </location>
</feature>